<proteinExistence type="predicted"/>
<dbReference type="InterPro" id="IPR012337">
    <property type="entry name" value="RNaseH-like_sf"/>
</dbReference>
<protein>
    <submittedName>
        <fullName evidence="4">DNA polymerase I</fullName>
    </submittedName>
</protein>
<dbReference type="Gene3D" id="3.30.420.10">
    <property type="entry name" value="Ribonuclease H-like superfamily/Ribonuclease H"/>
    <property type="match status" value="1"/>
</dbReference>
<evidence type="ECO:0000256" key="1">
    <source>
        <dbReference type="ARBA" id="ARBA00022705"/>
    </source>
</evidence>
<feature type="region of interest" description="Disordered" evidence="2">
    <location>
        <begin position="1"/>
        <end position="25"/>
    </location>
</feature>
<dbReference type="GO" id="GO:0003677">
    <property type="term" value="F:DNA binding"/>
    <property type="evidence" value="ECO:0007669"/>
    <property type="project" value="InterPro"/>
</dbReference>
<gene>
    <name evidence="4" type="ORF">B1A_00018</name>
</gene>
<dbReference type="InterPro" id="IPR002298">
    <property type="entry name" value="DNA_polymerase_A"/>
</dbReference>
<dbReference type="AlphaFoldDB" id="T1DIP5"/>
<dbReference type="InterPro" id="IPR001098">
    <property type="entry name" value="DNA-dir_DNA_pol_A_palm_dom"/>
</dbReference>
<feature type="domain" description="DNA-directed DNA polymerase family A palm" evidence="3">
    <location>
        <begin position="467"/>
        <end position="797"/>
    </location>
</feature>
<evidence type="ECO:0000313" key="4">
    <source>
        <dbReference type="EMBL" id="EQD81254.1"/>
    </source>
</evidence>
<dbReference type="Pfam" id="PF00476">
    <property type="entry name" value="DNA_pol_A"/>
    <property type="match status" value="1"/>
</dbReference>
<dbReference type="GO" id="GO:0006302">
    <property type="term" value="P:double-strand break repair"/>
    <property type="evidence" value="ECO:0007669"/>
    <property type="project" value="TreeGrafter"/>
</dbReference>
<dbReference type="SUPFAM" id="SSF53098">
    <property type="entry name" value="Ribonuclease H-like"/>
    <property type="match status" value="1"/>
</dbReference>
<dbReference type="SMART" id="SM00482">
    <property type="entry name" value="POLAc"/>
    <property type="match status" value="1"/>
</dbReference>
<dbReference type="PANTHER" id="PTHR10133">
    <property type="entry name" value="DNA POLYMERASE I"/>
    <property type="match status" value="1"/>
</dbReference>
<name>T1DIP5_9ZZZZ</name>
<dbReference type="InterPro" id="IPR036397">
    <property type="entry name" value="RNaseH_sf"/>
</dbReference>
<dbReference type="GO" id="GO:0003887">
    <property type="term" value="F:DNA-directed DNA polymerase activity"/>
    <property type="evidence" value="ECO:0007669"/>
    <property type="project" value="InterPro"/>
</dbReference>
<dbReference type="PANTHER" id="PTHR10133:SF27">
    <property type="entry name" value="DNA POLYMERASE NU"/>
    <property type="match status" value="1"/>
</dbReference>
<evidence type="ECO:0000256" key="2">
    <source>
        <dbReference type="SAM" id="MobiDB-lite"/>
    </source>
</evidence>
<dbReference type="Gene3D" id="3.30.70.370">
    <property type="match status" value="2"/>
</dbReference>
<organism evidence="4">
    <name type="scientific">mine drainage metagenome</name>
    <dbReference type="NCBI Taxonomy" id="410659"/>
    <lineage>
        <taxon>unclassified sequences</taxon>
        <taxon>metagenomes</taxon>
        <taxon>ecological metagenomes</taxon>
    </lineage>
</organism>
<reference evidence="4" key="1">
    <citation type="submission" date="2013-08" db="EMBL/GenBank/DDBJ databases">
        <authorList>
            <person name="Mendez C."/>
            <person name="Richter M."/>
            <person name="Ferrer M."/>
            <person name="Sanchez J."/>
        </authorList>
    </citation>
    <scope>NUCLEOTIDE SEQUENCE</scope>
</reference>
<dbReference type="GO" id="GO:0006261">
    <property type="term" value="P:DNA-templated DNA replication"/>
    <property type="evidence" value="ECO:0007669"/>
    <property type="project" value="InterPro"/>
</dbReference>
<accession>T1DIP5</accession>
<dbReference type="Gene3D" id="1.10.150.20">
    <property type="entry name" value="5' to 3' exonuclease, C-terminal subdomain"/>
    <property type="match status" value="1"/>
</dbReference>
<dbReference type="InterPro" id="IPR043502">
    <property type="entry name" value="DNA/RNA_pol_sf"/>
</dbReference>
<keyword evidence="1" id="KW-0235">DNA replication</keyword>
<sequence length="837" mass="92844">MSITAAGGIPSAAFLSPTSGTPVPIAEQDRIEGDAVQSQMAFDLGVYVDPSTGEPVPWATPEADLLEAIHSAPWKVTDIETTELNPASKPIEFSRKDLLRGVDPTPRTRVVSVLFPDQTYGGETTVAFEFDMLTKTEREAVSFAVQSGSIFGHHIGFDLGWLWEYAYWEPGYDVLDSMLIARAMRPRQPIDLARLALDEEADEELRENAKEIIYKGGGWSLQALALTVLGKKVDKAFQGPRNWCEPVLTQQHYDYATGDVKTTYALLCELLGVAELDLERPGDILDAYRIRRESSSALAIYEPQVQEVALMRRTGMPWVRSIAAQYIEGQRRKVREFAEQLLAMEPALAKHAAVLRDFDAGVPDDLCVTLGDAFRKRGVRPEVTAKTCQPKVGEKDLRRVGASKTDLFAVWVGLCKAKKAGHMAEDFSGFAERSPSGDGRIHSNIGHGPITGRLASSVPNVQQAPGDQGFRNAVHADEGMLMLGVDYGALDVRVAAALAIRAQRQVAEAVAARTLPEGVLQALEDWTPAQAKLACEFKERALKAHQDSSLPSREHINEWRAYWKERRELQSSALHARFVYRVLQVRERAKKAGTPEWGSLRDAFSIKGMDIHTWTALDMRGENPLDVFAGVPPGQIAEALKGQKKRLGDERKTSGKIPNLALVYRMRGEGFQDYAAAGFDVHWEIDEAEEKLSKWLDSYPEIDLWHCWTEMNPLELVALPDPVKGKKFQTAYMSVDLGGREICAFGINAALSYQDQSTGADILGEAMHTLRVEHPEIFRCIANQVHDELVLHVPEDRGIEYQSIVVDVMIRAADKFLGPYGVKTEVSPTLDSVWKKD</sequence>
<evidence type="ECO:0000259" key="3">
    <source>
        <dbReference type="SMART" id="SM00482"/>
    </source>
</evidence>
<comment type="caution">
    <text evidence="4">The sequence shown here is derived from an EMBL/GenBank/DDBJ whole genome shotgun (WGS) entry which is preliminary data.</text>
</comment>
<dbReference type="SUPFAM" id="SSF56672">
    <property type="entry name" value="DNA/RNA polymerases"/>
    <property type="match status" value="1"/>
</dbReference>
<reference evidence="4" key="2">
    <citation type="journal article" date="2014" name="ISME J.">
        <title>Microbial stratification in low pH oxic and suboxic macroscopic growths along an acid mine drainage.</title>
        <authorList>
            <person name="Mendez-Garcia C."/>
            <person name="Mesa V."/>
            <person name="Sprenger R.R."/>
            <person name="Richter M."/>
            <person name="Diez M.S."/>
            <person name="Solano J."/>
            <person name="Bargiela R."/>
            <person name="Golyshina O.V."/>
            <person name="Manteca A."/>
            <person name="Ramos J.L."/>
            <person name="Gallego J.R."/>
            <person name="Llorente I."/>
            <person name="Martins Dos Santos V.A."/>
            <person name="Jensen O.N."/>
            <person name="Pelaez A.I."/>
            <person name="Sanchez J."/>
            <person name="Ferrer M."/>
        </authorList>
    </citation>
    <scope>NUCLEOTIDE SEQUENCE</scope>
</reference>
<dbReference type="EMBL" id="AUZX01000013">
    <property type="protein sequence ID" value="EQD81254.1"/>
    <property type="molecule type" value="Genomic_DNA"/>
</dbReference>